<dbReference type="PANTHER" id="PTHR30349:SF41">
    <property type="entry name" value="INTEGRASE_RECOMBINASE PROTEIN MJ0367-RELATED"/>
    <property type="match status" value="1"/>
</dbReference>
<dbReference type="PROSITE" id="PS51900">
    <property type="entry name" value="CB"/>
    <property type="match status" value="1"/>
</dbReference>
<name>D7UXJ4_LISGR</name>
<dbReference type="RefSeq" id="WP_003758151.1">
    <property type="nucleotide sequence ID" value="NZ_GL538353.1"/>
</dbReference>
<dbReference type="eggNOG" id="COG4974">
    <property type="taxonomic scope" value="Bacteria"/>
</dbReference>
<dbReference type="SUPFAM" id="SSF56349">
    <property type="entry name" value="DNA breaking-rejoining enzymes"/>
    <property type="match status" value="1"/>
</dbReference>
<dbReference type="InterPro" id="IPR010998">
    <property type="entry name" value="Integrase_recombinase_N"/>
</dbReference>
<dbReference type="InterPro" id="IPR002104">
    <property type="entry name" value="Integrase_catalytic"/>
</dbReference>
<dbReference type="Proteomes" id="UP000010119">
    <property type="component" value="Unassembled WGS sequence"/>
</dbReference>
<evidence type="ECO:0000256" key="1">
    <source>
        <dbReference type="ARBA" id="ARBA00008857"/>
    </source>
</evidence>
<keyword evidence="3" id="KW-0233">DNA recombination</keyword>
<dbReference type="AlphaFoldDB" id="D7UXJ4"/>
<comment type="similarity">
    <text evidence="1">Belongs to the 'phage' integrase family.</text>
</comment>
<evidence type="ECO:0000256" key="4">
    <source>
        <dbReference type="PROSITE-ProRule" id="PRU01248"/>
    </source>
</evidence>
<dbReference type="PROSITE" id="PS51898">
    <property type="entry name" value="TYR_RECOMBINASE"/>
    <property type="match status" value="1"/>
</dbReference>
<dbReference type="GO" id="GO:0006310">
    <property type="term" value="P:DNA recombination"/>
    <property type="evidence" value="ECO:0007669"/>
    <property type="project" value="UniProtKB-KW"/>
</dbReference>
<dbReference type="PANTHER" id="PTHR30349">
    <property type="entry name" value="PHAGE INTEGRASE-RELATED"/>
    <property type="match status" value="1"/>
</dbReference>
<dbReference type="GO" id="GO:0015074">
    <property type="term" value="P:DNA integration"/>
    <property type="evidence" value="ECO:0007669"/>
    <property type="project" value="InterPro"/>
</dbReference>
<dbReference type="Pfam" id="PF00589">
    <property type="entry name" value="Phage_integrase"/>
    <property type="match status" value="1"/>
</dbReference>
<dbReference type="Gene3D" id="1.10.150.130">
    <property type="match status" value="1"/>
</dbReference>
<evidence type="ECO:0000259" key="6">
    <source>
        <dbReference type="PROSITE" id="PS51900"/>
    </source>
</evidence>
<keyword evidence="2 4" id="KW-0238">DNA-binding</keyword>
<accession>D7UXJ4</accession>
<dbReference type="Gene3D" id="1.10.443.10">
    <property type="entry name" value="Intergrase catalytic core"/>
    <property type="match status" value="1"/>
</dbReference>
<dbReference type="InterPro" id="IPR044068">
    <property type="entry name" value="CB"/>
</dbReference>
<evidence type="ECO:0000313" key="8">
    <source>
        <dbReference type="Proteomes" id="UP000010119"/>
    </source>
</evidence>
<feature type="domain" description="Core-binding (CB)" evidence="6">
    <location>
        <begin position="21"/>
        <end position="106"/>
    </location>
</feature>
<dbReference type="InterPro" id="IPR013762">
    <property type="entry name" value="Integrase-like_cat_sf"/>
</dbReference>
<proteinExistence type="inferred from homology"/>
<reference evidence="7" key="1">
    <citation type="submission" date="2010-06" db="EMBL/GenBank/DDBJ databases">
        <authorList>
            <person name="Muzny D."/>
            <person name="Qin X."/>
            <person name="Buhay C."/>
            <person name="Dugan-Rocha S."/>
            <person name="Ding Y."/>
            <person name="Chen G."/>
            <person name="Hawes A."/>
            <person name="Holder M."/>
            <person name="Jhangiani S."/>
            <person name="Johnson A."/>
            <person name="Khan Z."/>
            <person name="Li Z."/>
            <person name="Liu W."/>
            <person name="Liu X."/>
            <person name="Perez L."/>
            <person name="Shen H."/>
            <person name="Wang Q."/>
            <person name="Watt J."/>
            <person name="Xi L."/>
            <person name="Xin Y."/>
            <person name="Zhou J."/>
            <person name="Deng J."/>
            <person name="Jiang H."/>
            <person name="Liu Y."/>
            <person name="Qu J."/>
            <person name="Song X.-Z."/>
            <person name="Zhang L."/>
            <person name="Villasana D."/>
            <person name="Johnson A."/>
            <person name="Liu J."/>
            <person name="Liyanage D."/>
            <person name="Lorensuhewa L."/>
            <person name="Robinson T."/>
            <person name="Song A."/>
            <person name="Song B.-B."/>
            <person name="Dinh H."/>
            <person name="Thornton R."/>
            <person name="Coyle M."/>
            <person name="Francisco L."/>
            <person name="Jackson L."/>
            <person name="Javaid M."/>
            <person name="Korchina V."/>
            <person name="Kovar C."/>
            <person name="Mata R."/>
            <person name="Mathew T."/>
            <person name="Ngo R."/>
            <person name="Nguyen L."/>
            <person name="Nguyen N."/>
            <person name="Okwuonu G."/>
            <person name="Ongeri F."/>
            <person name="Pham C."/>
            <person name="Simmons D."/>
            <person name="Wilczek-Boney K."/>
            <person name="Hale W."/>
            <person name="Jakkamsetti A."/>
            <person name="Pham P."/>
            <person name="Ruth R."/>
            <person name="San Lucas F."/>
            <person name="Warren J."/>
            <person name="Zhang J."/>
            <person name="Zhao Z."/>
            <person name="Zhou C."/>
            <person name="Zhu D."/>
            <person name="Lee S."/>
            <person name="Bess C."/>
            <person name="Blankenburg K."/>
            <person name="Forbes L."/>
            <person name="Fu Q."/>
            <person name="Gubbala S."/>
            <person name="Hirani K."/>
            <person name="Jayaseelan J.C."/>
            <person name="Lara F."/>
            <person name="Munidasa M."/>
            <person name="Palculict T."/>
            <person name="Patil S."/>
            <person name="Pu L.-L."/>
            <person name="Saada N."/>
            <person name="Tang L."/>
            <person name="Weissenberger G."/>
            <person name="Zhu Y."/>
            <person name="Hemphill L."/>
            <person name="Shang Y."/>
            <person name="Youmans B."/>
            <person name="Ayvaz T."/>
            <person name="Ross M."/>
            <person name="Santibanez J."/>
            <person name="Aqrawi P."/>
            <person name="Gross S."/>
            <person name="Joshi V."/>
            <person name="Fowler G."/>
            <person name="Nazareth L."/>
            <person name="Reid J."/>
            <person name="Worley K."/>
            <person name="Petrosino J."/>
            <person name="Highlander S."/>
            <person name="Gibbs R."/>
        </authorList>
    </citation>
    <scope>NUCLEOTIDE SEQUENCE [LARGE SCALE GENOMIC DNA]</scope>
    <source>
        <strain evidence="7">DSM 20601</strain>
    </source>
</reference>
<dbReference type="STRING" id="525367.HMPREF0556_10955"/>
<feature type="domain" description="Tyr recombinase" evidence="5">
    <location>
        <begin position="127"/>
        <end position="305"/>
    </location>
</feature>
<gene>
    <name evidence="7" type="ORF">HMPREF0556_10955</name>
</gene>
<sequence length="314" mass="37195">MVRRRKLTEAEKSIINKVVRYDDDFLIEDFIRSRRLKNVRETTIKYYLDIFNVLNRDKVKVDLDKPLSELSQRDLEDIVMYWKKSLKVTSINSKIKAFKAFYNYLFSKKYIKVNPVADFSLLRQREEIRKTLEANEIKKIANYYKRKETFTAFRDLVLFQLLLDTGLRISEAINIKVPDIHDDYIVVVETKNLTQRIVYISKSMKQKLNSYISIRGECNHQYLFIIQDGTKYTKYSFQESLRNAGRMCQLRKQVSPHVCRRTYAKNAILSGMDAFSLASLLGHSSLEVTKRYVQIWGNDLKKQAKLKRDYGNLF</sequence>
<evidence type="ECO:0000259" key="5">
    <source>
        <dbReference type="PROSITE" id="PS51898"/>
    </source>
</evidence>
<dbReference type="GO" id="GO:0003677">
    <property type="term" value="F:DNA binding"/>
    <property type="evidence" value="ECO:0007669"/>
    <property type="project" value="UniProtKB-UniRule"/>
</dbReference>
<evidence type="ECO:0000256" key="2">
    <source>
        <dbReference type="ARBA" id="ARBA00023125"/>
    </source>
</evidence>
<dbReference type="InterPro" id="IPR011010">
    <property type="entry name" value="DNA_brk_join_enz"/>
</dbReference>
<dbReference type="InterPro" id="IPR050090">
    <property type="entry name" value="Tyrosine_recombinase_XerCD"/>
</dbReference>
<organism evidence="7 8">
    <name type="scientific">Listeria grayi DSM 20601</name>
    <dbReference type="NCBI Taxonomy" id="525367"/>
    <lineage>
        <taxon>Bacteria</taxon>
        <taxon>Bacillati</taxon>
        <taxon>Bacillota</taxon>
        <taxon>Bacilli</taxon>
        <taxon>Bacillales</taxon>
        <taxon>Listeriaceae</taxon>
        <taxon>Listeria</taxon>
    </lineage>
</organism>
<evidence type="ECO:0000313" key="7">
    <source>
        <dbReference type="EMBL" id="EFI84402.1"/>
    </source>
</evidence>
<evidence type="ECO:0000256" key="3">
    <source>
        <dbReference type="ARBA" id="ARBA00023172"/>
    </source>
</evidence>
<comment type="caution">
    <text evidence="7">The sequence shown here is derived from an EMBL/GenBank/DDBJ whole genome shotgun (WGS) entry which is preliminary data.</text>
</comment>
<protein>
    <submittedName>
        <fullName evidence="7">Site-specific recombinase, phage integrase family</fullName>
    </submittedName>
</protein>
<dbReference type="EMBL" id="ACCR02000003">
    <property type="protein sequence ID" value="EFI84402.1"/>
    <property type="molecule type" value="Genomic_DNA"/>
</dbReference>
<dbReference type="HOGENOM" id="CLU_027562_9_2_9"/>
<keyword evidence="8" id="KW-1185">Reference proteome</keyword>
<dbReference type="CDD" id="cd00397">
    <property type="entry name" value="DNA_BRE_C"/>
    <property type="match status" value="1"/>
</dbReference>